<feature type="domain" description="AB hydrolase-1" evidence="2">
    <location>
        <begin position="27"/>
        <end position="272"/>
    </location>
</feature>
<dbReference type="Gene3D" id="3.40.50.1820">
    <property type="entry name" value="alpha/beta hydrolase"/>
    <property type="match status" value="1"/>
</dbReference>
<dbReference type="Proteomes" id="UP000405075">
    <property type="component" value="Chromosome"/>
</dbReference>
<dbReference type="Pfam" id="PF00561">
    <property type="entry name" value="Abhydrolase_1"/>
    <property type="match status" value="1"/>
</dbReference>
<evidence type="ECO:0000313" key="3">
    <source>
        <dbReference type="EMBL" id="QGM28882.1"/>
    </source>
</evidence>
<protein>
    <submittedName>
        <fullName evidence="3">Alpha/beta fold hydrolase</fullName>
    </submittedName>
</protein>
<dbReference type="PANTHER" id="PTHR43329">
    <property type="entry name" value="EPOXIDE HYDROLASE"/>
    <property type="match status" value="1"/>
</dbReference>
<dbReference type="SUPFAM" id="SSF53474">
    <property type="entry name" value="alpha/beta-Hydrolases"/>
    <property type="match status" value="1"/>
</dbReference>
<dbReference type="InterPro" id="IPR029058">
    <property type="entry name" value="AB_hydrolase_fold"/>
</dbReference>
<evidence type="ECO:0000313" key="4">
    <source>
        <dbReference type="Proteomes" id="UP000405075"/>
    </source>
</evidence>
<sequence length="296" mass="33885">MQAQTQWIETSDYQQLYVKTWGEKKAPALILVHGYPDNQEVWERVIAVLVQDFYVVSYDVRGAGQSSIPKSIRAYSLAQLAADLMAVANAVLGQRAFHLAAHDWGSIQSWEAVTDPELKGRILSYSSISGPCLDHAAFWMRKQFSENKIKFFKQMRKSWYIAAFQLPALAPTVWQFFQPEQWRQVVMRLERDQDIAINPNIRKDGRYGVNLYRANFIPRLLKPRQRYAICPVQAIVLKYDQFVGAELIDEMSLWVDDFQRVELAANHWAILSQPQAVATAIRDFALGHANSHAAAI</sequence>
<accession>A0AAP9GWX0</accession>
<evidence type="ECO:0000259" key="2">
    <source>
        <dbReference type="Pfam" id="PF00561"/>
    </source>
</evidence>
<gene>
    <name evidence="3" type="ORF">GJD93_13135</name>
</gene>
<dbReference type="InterPro" id="IPR000639">
    <property type="entry name" value="Epox_hydrolase-like"/>
</dbReference>
<dbReference type="AlphaFoldDB" id="A0AAP9GWX0"/>
<dbReference type="PRINTS" id="PR00412">
    <property type="entry name" value="EPOXHYDRLASE"/>
</dbReference>
<dbReference type="GO" id="GO:0016787">
    <property type="term" value="F:hydrolase activity"/>
    <property type="evidence" value="ECO:0007669"/>
    <property type="project" value="UniProtKB-KW"/>
</dbReference>
<reference evidence="4" key="1">
    <citation type="submission" date="2019-11" db="EMBL/GenBank/DDBJ databases">
        <title>Escherichia coli 1916D6.</title>
        <authorList>
            <person name="Yao H."/>
            <person name="Du X."/>
            <person name="Yu R."/>
            <person name="Li A."/>
        </authorList>
    </citation>
    <scope>NUCLEOTIDE SEQUENCE [LARGE SCALE GENOMIC DNA]</scope>
    <source>
        <strain evidence="4">19110F47</strain>
    </source>
</reference>
<dbReference type="InterPro" id="IPR000073">
    <property type="entry name" value="AB_hydrolase_1"/>
</dbReference>
<proteinExistence type="predicted"/>
<keyword evidence="1 3" id="KW-0378">Hydrolase</keyword>
<dbReference type="EMBL" id="CP046045">
    <property type="protein sequence ID" value="QGM28882.1"/>
    <property type="molecule type" value="Genomic_DNA"/>
</dbReference>
<evidence type="ECO:0000256" key="1">
    <source>
        <dbReference type="ARBA" id="ARBA00022801"/>
    </source>
</evidence>
<name>A0AAP9GWX0_9GAMM</name>
<organism evidence="3 4">
    <name type="scientific">Acinetobacter towneri</name>
    <dbReference type="NCBI Taxonomy" id="202956"/>
    <lineage>
        <taxon>Bacteria</taxon>
        <taxon>Pseudomonadati</taxon>
        <taxon>Pseudomonadota</taxon>
        <taxon>Gammaproteobacteria</taxon>
        <taxon>Moraxellales</taxon>
        <taxon>Moraxellaceae</taxon>
        <taxon>Acinetobacter</taxon>
    </lineage>
</organism>
<dbReference type="RefSeq" id="WP_154321287.1">
    <property type="nucleotide sequence ID" value="NZ_CP046045.1"/>
</dbReference>